<keyword evidence="3" id="KW-1185">Reference proteome</keyword>
<reference evidence="2" key="1">
    <citation type="submission" date="2022-08" db="EMBL/GenBank/DDBJ databases">
        <authorList>
            <person name="Kallberg Y."/>
            <person name="Tangrot J."/>
            <person name="Rosling A."/>
        </authorList>
    </citation>
    <scope>NUCLEOTIDE SEQUENCE</scope>
    <source>
        <strain evidence="2">Wild A</strain>
    </source>
</reference>
<evidence type="ECO:0000313" key="2">
    <source>
        <dbReference type="EMBL" id="CAI2193266.1"/>
    </source>
</evidence>
<dbReference type="AlphaFoldDB" id="A0A9W4T7I6"/>
<dbReference type="OrthoDB" id="2443848at2759"/>
<dbReference type="Proteomes" id="UP001153678">
    <property type="component" value="Unassembled WGS sequence"/>
</dbReference>
<evidence type="ECO:0000256" key="1">
    <source>
        <dbReference type="SAM" id="MobiDB-lite"/>
    </source>
</evidence>
<protein>
    <submittedName>
        <fullName evidence="2">4894_t:CDS:1</fullName>
    </submittedName>
</protein>
<name>A0A9W4T7I6_9GLOM</name>
<organism evidence="2 3">
    <name type="scientific">Funneliformis geosporum</name>
    <dbReference type="NCBI Taxonomy" id="1117311"/>
    <lineage>
        <taxon>Eukaryota</taxon>
        <taxon>Fungi</taxon>
        <taxon>Fungi incertae sedis</taxon>
        <taxon>Mucoromycota</taxon>
        <taxon>Glomeromycotina</taxon>
        <taxon>Glomeromycetes</taxon>
        <taxon>Glomerales</taxon>
        <taxon>Glomeraceae</taxon>
        <taxon>Funneliformis</taxon>
    </lineage>
</organism>
<feature type="compositionally biased region" description="Acidic residues" evidence="1">
    <location>
        <begin position="134"/>
        <end position="167"/>
    </location>
</feature>
<comment type="caution">
    <text evidence="2">The sequence shown here is derived from an EMBL/GenBank/DDBJ whole genome shotgun (WGS) entry which is preliminary data.</text>
</comment>
<feature type="region of interest" description="Disordered" evidence="1">
    <location>
        <begin position="113"/>
        <end position="179"/>
    </location>
</feature>
<feature type="compositionally biased region" description="Low complexity" evidence="1">
    <location>
        <begin position="113"/>
        <end position="123"/>
    </location>
</feature>
<sequence>MGRRKSTITLQERNINWMLTCSDPTPLAFFQHIFPAHYGQATEKYRHILNLALHETGDPEVLNKLRRIKRTVDDARILFDWETWMQQKTAILVRRSVRRTNLHIHEEINSFAQNKSSQLSSESENSRKRKIGDQSDDEYYDEYESDALSNGEDEETSEFENDDIEDNSEGHENEIGGESDVEEYYQVKIDKNEFVQAFDKIPESSKLKLNSGRVVENVLFNYIKDNDYEHLAHSYIINCDDQEIKELFNDEEWTELTKDHFGIPQVPLDIAREIAKYGNKNLKQLREIVMKSFLPDNVSYDNDLHSDLEWIQMTIRTIVHLFENEDSPLQRNHYEYWYTIAFFGICIDILFRDSKLGTDVKRSDAPSYASSNRKNRNKKTKRKLTGRKIDGIIYLIEELHEMGAIEGARSYAGIHDKKYLSEYFKLPKTLRDMLADIIKALNYDGNRTTNIQVFGVIHLGLRVQFSRLWRVGGSITIFKKDQLYKLPHTFTIDKFKSFLKFMISIYQYKMILKNNIQVLRGEEDLEEEETLLLNELLNVGRQQTSPPNT</sequence>
<accession>A0A9W4T7I6</accession>
<dbReference type="EMBL" id="CAMKVN010009303">
    <property type="protein sequence ID" value="CAI2193266.1"/>
    <property type="molecule type" value="Genomic_DNA"/>
</dbReference>
<gene>
    <name evidence="2" type="ORF">FWILDA_LOCUS15988</name>
</gene>
<proteinExistence type="predicted"/>
<feature type="compositionally biased region" description="Basic residues" evidence="1">
    <location>
        <begin position="373"/>
        <end position="383"/>
    </location>
</feature>
<feature type="region of interest" description="Disordered" evidence="1">
    <location>
        <begin position="359"/>
        <end position="383"/>
    </location>
</feature>
<feature type="non-terminal residue" evidence="2">
    <location>
        <position position="549"/>
    </location>
</feature>
<evidence type="ECO:0000313" key="3">
    <source>
        <dbReference type="Proteomes" id="UP001153678"/>
    </source>
</evidence>